<feature type="domain" description="Partial AB-hydrolase lipase" evidence="2">
    <location>
        <begin position="41"/>
        <end position="101"/>
    </location>
</feature>
<dbReference type="AlphaFoldDB" id="A0A8D9A298"/>
<reference evidence="3" key="1">
    <citation type="submission" date="2021-05" db="EMBL/GenBank/DDBJ databases">
        <authorList>
            <person name="Alioto T."/>
            <person name="Alioto T."/>
            <person name="Gomez Garrido J."/>
        </authorList>
    </citation>
    <scope>NUCLEOTIDE SEQUENCE</scope>
</reference>
<feature type="signal peptide" evidence="1">
    <location>
        <begin position="1"/>
        <end position="20"/>
    </location>
</feature>
<feature type="chain" id="PRO_5034321808" evidence="1">
    <location>
        <begin position="21"/>
        <end position="126"/>
    </location>
</feature>
<protein>
    <submittedName>
        <fullName evidence="3">Lipase member K</fullName>
    </submittedName>
</protein>
<sequence length="126" mass="13905">MSNYVQLTVLVLTCVTLSQSSNEERGFEVPVTDLDDYKITPKIISQYGYPFESHTVVTQDGYILGIYRIPNGKHRNASDPQKKPVYLQHGFTTSSADWVLAGPNISKGNLAFIATVIVVQPILSTS</sequence>
<dbReference type="InterPro" id="IPR029058">
    <property type="entry name" value="AB_hydrolase_fold"/>
</dbReference>
<dbReference type="InterPro" id="IPR006693">
    <property type="entry name" value="AB_hydrolase_lipase"/>
</dbReference>
<dbReference type="Gene3D" id="3.40.50.1820">
    <property type="entry name" value="alpha/beta hydrolase"/>
    <property type="match status" value="1"/>
</dbReference>
<accession>A0A8D9A298</accession>
<dbReference type="Pfam" id="PF04083">
    <property type="entry name" value="Abhydro_lipase"/>
    <property type="match status" value="1"/>
</dbReference>
<evidence type="ECO:0000256" key="1">
    <source>
        <dbReference type="SAM" id="SignalP"/>
    </source>
</evidence>
<organism evidence="3">
    <name type="scientific">Cacopsylla melanoneura</name>
    <dbReference type="NCBI Taxonomy" id="428564"/>
    <lineage>
        <taxon>Eukaryota</taxon>
        <taxon>Metazoa</taxon>
        <taxon>Ecdysozoa</taxon>
        <taxon>Arthropoda</taxon>
        <taxon>Hexapoda</taxon>
        <taxon>Insecta</taxon>
        <taxon>Pterygota</taxon>
        <taxon>Neoptera</taxon>
        <taxon>Paraneoptera</taxon>
        <taxon>Hemiptera</taxon>
        <taxon>Sternorrhyncha</taxon>
        <taxon>Psylloidea</taxon>
        <taxon>Psyllidae</taxon>
        <taxon>Psyllinae</taxon>
        <taxon>Cacopsylla</taxon>
    </lineage>
</organism>
<dbReference type="GO" id="GO:0006629">
    <property type="term" value="P:lipid metabolic process"/>
    <property type="evidence" value="ECO:0007669"/>
    <property type="project" value="InterPro"/>
</dbReference>
<dbReference type="PANTHER" id="PTHR11005">
    <property type="entry name" value="LYSOSOMAL ACID LIPASE-RELATED"/>
    <property type="match status" value="1"/>
</dbReference>
<evidence type="ECO:0000313" key="3">
    <source>
        <dbReference type="EMBL" id="CAG6758269.1"/>
    </source>
</evidence>
<dbReference type="SUPFAM" id="SSF53474">
    <property type="entry name" value="alpha/beta-Hydrolases"/>
    <property type="match status" value="1"/>
</dbReference>
<evidence type="ECO:0000259" key="2">
    <source>
        <dbReference type="Pfam" id="PF04083"/>
    </source>
</evidence>
<dbReference type="EMBL" id="HBUF01549216">
    <property type="protein sequence ID" value="CAG6758269.1"/>
    <property type="molecule type" value="Transcribed_RNA"/>
</dbReference>
<proteinExistence type="predicted"/>
<keyword evidence="1" id="KW-0732">Signal</keyword>
<name>A0A8D9A298_9HEMI</name>